<evidence type="ECO:0000313" key="11">
    <source>
        <dbReference type="EMBL" id="KAG5918018.1"/>
    </source>
</evidence>
<dbReference type="EMBL" id="SRPY01000770">
    <property type="protein sequence ID" value="KAG5918018.1"/>
    <property type="molecule type" value="Genomic_DNA"/>
</dbReference>
<name>A0A8K0J1M4_9HYPO</name>
<dbReference type="SMART" id="SM00014">
    <property type="entry name" value="acidPPc"/>
    <property type="match status" value="1"/>
</dbReference>
<dbReference type="PANTHER" id="PTHR14969:SF28">
    <property type="entry name" value="DIHYDROSPHINGOSINE 1-PHOSPHATE PHOSPHATASE LCB3-RELATED"/>
    <property type="match status" value="1"/>
</dbReference>
<protein>
    <recommendedName>
        <fullName evidence="10">Phosphatidic acid phosphatase type 2/haloperoxidase domain-containing protein</fullName>
    </recommendedName>
</protein>
<feature type="transmembrane region" description="Helical" evidence="9">
    <location>
        <begin position="123"/>
        <end position="142"/>
    </location>
</feature>
<feature type="transmembrane region" description="Helical" evidence="9">
    <location>
        <begin position="257"/>
        <end position="275"/>
    </location>
</feature>
<dbReference type="Gene3D" id="1.20.144.10">
    <property type="entry name" value="Phosphatidic acid phosphatase type 2/haloperoxidase"/>
    <property type="match status" value="1"/>
</dbReference>
<evidence type="ECO:0000256" key="2">
    <source>
        <dbReference type="ARBA" id="ARBA00022692"/>
    </source>
</evidence>
<evidence type="ECO:0000256" key="3">
    <source>
        <dbReference type="ARBA" id="ARBA00022801"/>
    </source>
</evidence>
<feature type="compositionally biased region" description="Polar residues" evidence="8">
    <location>
        <begin position="444"/>
        <end position="459"/>
    </location>
</feature>
<feature type="transmembrane region" description="Helical" evidence="9">
    <location>
        <begin position="540"/>
        <end position="562"/>
    </location>
</feature>
<feature type="transmembrane region" description="Helical" evidence="9">
    <location>
        <begin position="287"/>
        <end position="307"/>
    </location>
</feature>
<feature type="transmembrane region" description="Helical" evidence="9">
    <location>
        <begin position="204"/>
        <end position="220"/>
    </location>
</feature>
<accession>A0A8K0J1M4</accession>
<evidence type="ECO:0000256" key="9">
    <source>
        <dbReference type="SAM" id="Phobius"/>
    </source>
</evidence>
<feature type="compositionally biased region" description="Low complexity" evidence="8">
    <location>
        <begin position="16"/>
        <end position="35"/>
    </location>
</feature>
<dbReference type="Pfam" id="PF01569">
    <property type="entry name" value="PAP2"/>
    <property type="match status" value="1"/>
</dbReference>
<dbReference type="OrthoDB" id="301434at2759"/>
<evidence type="ECO:0000256" key="1">
    <source>
        <dbReference type="ARBA" id="ARBA00004477"/>
    </source>
</evidence>
<keyword evidence="2 9" id="KW-0812">Transmembrane</keyword>
<dbReference type="AlphaFoldDB" id="A0A8K0J1M4"/>
<evidence type="ECO:0000256" key="5">
    <source>
        <dbReference type="ARBA" id="ARBA00022989"/>
    </source>
</evidence>
<feature type="region of interest" description="Disordered" evidence="8">
    <location>
        <begin position="1"/>
        <end position="35"/>
    </location>
</feature>
<dbReference type="GO" id="GO:0042392">
    <property type="term" value="F:sphingosine-1-phosphate phosphatase activity"/>
    <property type="evidence" value="ECO:0007669"/>
    <property type="project" value="TreeGrafter"/>
</dbReference>
<sequence length="575" mass="63469">MRGTRQDVPPPCASITTTTTTTATTTTAPTASPAASDNNTVVAGLRNINHYKRALPSWRYNLRQQVLPLIRWETPYLAWMQDKLRTPALDSYFAITANLGTHTFFMIGLPICFWCGWASLGKGLVHMLALGVFWTGFVKDFFSLPRPLSPPLHRITMSGSAALEYGFPSTHSANALSVAVYGLFSLHSPANTLPSTVKMILEPLSYFYAASIVFGRLYCGMHGFMDVVVGSAIGAGIGLVEFYYGPSFDAYMHSSSWMAPVVAGLVVIVFVGIHPEPADDCPCFDDSVAFAGVVIGVEFGTWTYGKIASDPWQTHAYGDGTIDVAPLGLWINIARIVFGVLVIFAWRETMKPALLRFLPHLFRLMEKYGWDLPRRYFTPASEYKSVPPGSRLDTLFPKASDFPRMVLGIRHPTTRGRSVSIGPQSAADAYETLAYRERRRRESISSNHSLRTKYSNLDLQSKDEDQSGKNAHTSGWQKPTSRSYSVDKPSLQSGGAGGVGGEASPWLPDDMGEVVEEPELDDEEMFSRLVRPRVRYDVEVVTKLVVYAGIAWFAAAQIPIMFEYVGLGTNHLLAR</sequence>
<dbReference type="GO" id="GO:0005789">
    <property type="term" value="C:endoplasmic reticulum membrane"/>
    <property type="evidence" value="ECO:0007669"/>
    <property type="project" value="UniProtKB-SubCell"/>
</dbReference>
<feature type="compositionally biased region" description="Polar residues" evidence="8">
    <location>
        <begin position="468"/>
        <end position="484"/>
    </location>
</feature>
<evidence type="ECO:0000313" key="12">
    <source>
        <dbReference type="Proteomes" id="UP000811619"/>
    </source>
</evidence>
<evidence type="ECO:0000256" key="4">
    <source>
        <dbReference type="ARBA" id="ARBA00022824"/>
    </source>
</evidence>
<evidence type="ECO:0000256" key="7">
    <source>
        <dbReference type="ARBA" id="ARBA00038324"/>
    </source>
</evidence>
<keyword evidence="3" id="KW-0378">Hydrolase</keyword>
<dbReference type="CDD" id="cd03388">
    <property type="entry name" value="PAP2_SPPase1"/>
    <property type="match status" value="1"/>
</dbReference>
<dbReference type="InterPro" id="IPR036938">
    <property type="entry name" value="PAP2/HPO_sf"/>
</dbReference>
<evidence type="ECO:0000256" key="6">
    <source>
        <dbReference type="ARBA" id="ARBA00023136"/>
    </source>
</evidence>
<comment type="caution">
    <text evidence="11">The sequence shown here is derived from an EMBL/GenBank/DDBJ whole genome shotgun (WGS) entry which is preliminary data.</text>
</comment>
<evidence type="ECO:0000256" key="8">
    <source>
        <dbReference type="SAM" id="MobiDB-lite"/>
    </source>
</evidence>
<feature type="region of interest" description="Disordered" evidence="8">
    <location>
        <begin position="440"/>
        <end position="509"/>
    </location>
</feature>
<keyword evidence="6 9" id="KW-0472">Membrane</keyword>
<evidence type="ECO:0000259" key="10">
    <source>
        <dbReference type="SMART" id="SM00014"/>
    </source>
</evidence>
<dbReference type="Proteomes" id="UP000811619">
    <property type="component" value="Unassembled WGS sequence"/>
</dbReference>
<feature type="transmembrane region" description="Helical" evidence="9">
    <location>
        <begin position="327"/>
        <end position="346"/>
    </location>
</feature>
<feature type="domain" description="Phosphatidic acid phosphatase type 2/haloperoxidase" evidence="10">
    <location>
        <begin position="122"/>
        <end position="242"/>
    </location>
</feature>
<organism evidence="11 12">
    <name type="scientific">Claviceps africana</name>
    <dbReference type="NCBI Taxonomy" id="83212"/>
    <lineage>
        <taxon>Eukaryota</taxon>
        <taxon>Fungi</taxon>
        <taxon>Dikarya</taxon>
        <taxon>Ascomycota</taxon>
        <taxon>Pezizomycotina</taxon>
        <taxon>Sordariomycetes</taxon>
        <taxon>Hypocreomycetidae</taxon>
        <taxon>Hypocreales</taxon>
        <taxon>Clavicipitaceae</taxon>
        <taxon>Claviceps</taxon>
    </lineage>
</organism>
<dbReference type="InterPro" id="IPR000326">
    <property type="entry name" value="PAP2/HPO"/>
</dbReference>
<reference evidence="11" key="1">
    <citation type="journal article" date="2020" name="bioRxiv">
        <title>Whole genome comparisons of ergot fungi reveals the divergence and evolution of species within the genus Claviceps are the result of varying mechanisms driving genome evolution and host range expansion.</title>
        <authorList>
            <person name="Wyka S.A."/>
            <person name="Mondo S.J."/>
            <person name="Liu M."/>
            <person name="Dettman J."/>
            <person name="Nalam V."/>
            <person name="Broders K.D."/>
        </authorList>
    </citation>
    <scope>NUCLEOTIDE SEQUENCE</scope>
    <source>
        <strain evidence="11">CCC 489</strain>
    </source>
</reference>
<dbReference type="PANTHER" id="PTHR14969">
    <property type="entry name" value="SPHINGOSINE-1-PHOSPHATE PHOSPHOHYDROLASE"/>
    <property type="match status" value="1"/>
</dbReference>
<comment type="similarity">
    <text evidence="7">Belongs to the type 2 lipid phosphate phosphatase family.</text>
</comment>
<proteinExistence type="inferred from homology"/>
<feature type="transmembrane region" description="Helical" evidence="9">
    <location>
        <begin position="227"/>
        <end position="245"/>
    </location>
</feature>
<keyword evidence="4" id="KW-0256">Endoplasmic reticulum</keyword>
<keyword evidence="5 9" id="KW-1133">Transmembrane helix</keyword>
<dbReference type="SUPFAM" id="SSF48317">
    <property type="entry name" value="Acid phosphatase/Vanadium-dependent haloperoxidase"/>
    <property type="match status" value="1"/>
</dbReference>
<keyword evidence="12" id="KW-1185">Reference proteome</keyword>
<comment type="subcellular location">
    <subcellularLocation>
        <location evidence="1">Endoplasmic reticulum membrane</location>
        <topology evidence="1">Multi-pass membrane protein</topology>
    </subcellularLocation>
</comment>
<gene>
    <name evidence="11" type="ORF">E4U42_007041</name>
</gene>